<evidence type="ECO:0000313" key="1">
    <source>
        <dbReference type="EMBL" id="JAD83898.1"/>
    </source>
</evidence>
<dbReference type="AlphaFoldDB" id="A0A0A9DB30"/>
<sequence>MHLVHFSHLNYQMPCHLTLLMSYHSTYL</sequence>
<name>A0A0A9DB30_ARUDO</name>
<dbReference type="EMBL" id="GBRH01213997">
    <property type="protein sequence ID" value="JAD83898.1"/>
    <property type="molecule type" value="Transcribed_RNA"/>
</dbReference>
<organism evidence="1">
    <name type="scientific">Arundo donax</name>
    <name type="common">Giant reed</name>
    <name type="synonym">Donax arundinaceus</name>
    <dbReference type="NCBI Taxonomy" id="35708"/>
    <lineage>
        <taxon>Eukaryota</taxon>
        <taxon>Viridiplantae</taxon>
        <taxon>Streptophyta</taxon>
        <taxon>Embryophyta</taxon>
        <taxon>Tracheophyta</taxon>
        <taxon>Spermatophyta</taxon>
        <taxon>Magnoliopsida</taxon>
        <taxon>Liliopsida</taxon>
        <taxon>Poales</taxon>
        <taxon>Poaceae</taxon>
        <taxon>PACMAD clade</taxon>
        <taxon>Arundinoideae</taxon>
        <taxon>Arundineae</taxon>
        <taxon>Arundo</taxon>
    </lineage>
</organism>
<protein>
    <submittedName>
        <fullName evidence="1">PDIL2-3</fullName>
    </submittedName>
</protein>
<accession>A0A0A9DB30</accession>
<proteinExistence type="predicted"/>
<reference evidence="1" key="1">
    <citation type="submission" date="2014-09" db="EMBL/GenBank/DDBJ databases">
        <authorList>
            <person name="Magalhaes I.L.F."/>
            <person name="Oliveira U."/>
            <person name="Santos F.R."/>
            <person name="Vidigal T.H.D.A."/>
            <person name="Brescovit A.D."/>
            <person name="Santos A.J."/>
        </authorList>
    </citation>
    <scope>NUCLEOTIDE SEQUENCE</scope>
    <source>
        <tissue evidence="1">Shoot tissue taken approximately 20 cm above the soil surface</tissue>
    </source>
</reference>
<reference evidence="1" key="2">
    <citation type="journal article" date="2015" name="Data Brief">
        <title>Shoot transcriptome of the giant reed, Arundo donax.</title>
        <authorList>
            <person name="Barrero R.A."/>
            <person name="Guerrero F.D."/>
            <person name="Moolhuijzen P."/>
            <person name="Goolsby J.A."/>
            <person name="Tidwell J."/>
            <person name="Bellgard S.E."/>
            <person name="Bellgard M.I."/>
        </authorList>
    </citation>
    <scope>NUCLEOTIDE SEQUENCE</scope>
    <source>
        <tissue evidence="1">Shoot tissue taken approximately 20 cm above the soil surface</tissue>
    </source>
</reference>